<proteinExistence type="predicted"/>
<name>A0ACB9HGK9_9ASTR</name>
<keyword evidence="2" id="KW-1185">Reference proteome</keyword>
<sequence>MSHPDVSAVGWGVTDWYQSLGYRELVFKMPPRRATVAKNNTDIAAILAQLVTQLTQVNGATNGNHGTNGATGLLQWFESIESTFLNSDCPDNLRVRYATSVFQKRALTWWSGEKRNRGMDVAMDLPWDEVKRLMTEEFCPRNEMKKLEAEFWDLA</sequence>
<reference evidence="1 2" key="2">
    <citation type="journal article" date="2022" name="Mol. Ecol. Resour.">
        <title>The genomes of chicory, endive, great burdock and yacon provide insights into Asteraceae paleo-polyploidization history and plant inulin production.</title>
        <authorList>
            <person name="Fan W."/>
            <person name="Wang S."/>
            <person name="Wang H."/>
            <person name="Wang A."/>
            <person name="Jiang F."/>
            <person name="Liu H."/>
            <person name="Zhao H."/>
            <person name="Xu D."/>
            <person name="Zhang Y."/>
        </authorList>
    </citation>
    <scope>NUCLEOTIDE SEQUENCE [LARGE SCALE GENOMIC DNA]</scope>
    <source>
        <strain evidence="2">cv. Yunnan</strain>
        <tissue evidence="1">Leaves</tissue>
    </source>
</reference>
<organism evidence="1 2">
    <name type="scientific">Smallanthus sonchifolius</name>
    <dbReference type="NCBI Taxonomy" id="185202"/>
    <lineage>
        <taxon>Eukaryota</taxon>
        <taxon>Viridiplantae</taxon>
        <taxon>Streptophyta</taxon>
        <taxon>Embryophyta</taxon>
        <taxon>Tracheophyta</taxon>
        <taxon>Spermatophyta</taxon>
        <taxon>Magnoliopsida</taxon>
        <taxon>eudicotyledons</taxon>
        <taxon>Gunneridae</taxon>
        <taxon>Pentapetalae</taxon>
        <taxon>asterids</taxon>
        <taxon>campanulids</taxon>
        <taxon>Asterales</taxon>
        <taxon>Asteraceae</taxon>
        <taxon>Asteroideae</taxon>
        <taxon>Heliantheae alliance</taxon>
        <taxon>Millerieae</taxon>
        <taxon>Smallanthus</taxon>
    </lineage>
</organism>
<protein>
    <submittedName>
        <fullName evidence="1">Uncharacterized protein</fullName>
    </submittedName>
</protein>
<evidence type="ECO:0000313" key="2">
    <source>
        <dbReference type="Proteomes" id="UP001056120"/>
    </source>
</evidence>
<comment type="caution">
    <text evidence="1">The sequence shown here is derived from an EMBL/GenBank/DDBJ whole genome shotgun (WGS) entry which is preliminary data.</text>
</comment>
<reference evidence="2" key="1">
    <citation type="journal article" date="2022" name="Mol. Ecol. Resour.">
        <title>The genomes of chicory, endive, great burdock and yacon provide insights into Asteraceae palaeo-polyploidization history and plant inulin production.</title>
        <authorList>
            <person name="Fan W."/>
            <person name="Wang S."/>
            <person name="Wang H."/>
            <person name="Wang A."/>
            <person name="Jiang F."/>
            <person name="Liu H."/>
            <person name="Zhao H."/>
            <person name="Xu D."/>
            <person name="Zhang Y."/>
        </authorList>
    </citation>
    <scope>NUCLEOTIDE SEQUENCE [LARGE SCALE GENOMIC DNA]</scope>
    <source>
        <strain evidence="2">cv. Yunnan</strain>
    </source>
</reference>
<gene>
    <name evidence="1" type="ORF">L1987_37279</name>
</gene>
<dbReference type="EMBL" id="CM042029">
    <property type="protein sequence ID" value="KAI3794646.1"/>
    <property type="molecule type" value="Genomic_DNA"/>
</dbReference>
<accession>A0ACB9HGK9</accession>
<dbReference type="Proteomes" id="UP001056120">
    <property type="component" value="Linkage Group LG12"/>
</dbReference>
<evidence type="ECO:0000313" key="1">
    <source>
        <dbReference type="EMBL" id="KAI3794646.1"/>
    </source>
</evidence>